<evidence type="ECO:0000256" key="6">
    <source>
        <dbReference type="ARBA" id="ARBA00023136"/>
    </source>
</evidence>
<evidence type="ECO:0000313" key="10">
    <source>
        <dbReference type="Proteomes" id="UP000192674"/>
    </source>
</evidence>
<keyword evidence="4 7" id="KW-0812">Transmembrane</keyword>
<dbReference type="Pfam" id="PF00528">
    <property type="entry name" value="BPD_transp_1"/>
    <property type="match status" value="1"/>
</dbReference>
<dbReference type="InterPro" id="IPR035906">
    <property type="entry name" value="MetI-like_sf"/>
</dbReference>
<dbReference type="Gene3D" id="1.10.3720.10">
    <property type="entry name" value="MetI-like"/>
    <property type="match status" value="1"/>
</dbReference>
<dbReference type="InterPro" id="IPR000515">
    <property type="entry name" value="MetI-like"/>
</dbReference>
<protein>
    <submittedName>
        <fullName evidence="9">Peptide/nickel transport system permease protein</fullName>
    </submittedName>
</protein>
<feature type="transmembrane region" description="Helical" evidence="7">
    <location>
        <begin position="41"/>
        <end position="63"/>
    </location>
</feature>
<keyword evidence="2 7" id="KW-0813">Transport</keyword>
<dbReference type="CDD" id="cd06261">
    <property type="entry name" value="TM_PBP2"/>
    <property type="match status" value="1"/>
</dbReference>
<evidence type="ECO:0000259" key="8">
    <source>
        <dbReference type="PROSITE" id="PS50928"/>
    </source>
</evidence>
<comment type="similarity">
    <text evidence="7">Belongs to the binding-protein-dependent transport system permease family.</text>
</comment>
<keyword evidence="10" id="KW-1185">Reference proteome</keyword>
<dbReference type="GO" id="GO:0005886">
    <property type="term" value="C:plasma membrane"/>
    <property type="evidence" value="ECO:0007669"/>
    <property type="project" value="UniProtKB-SubCell"/>
</dbReference>
<organism evidence="9 10">
    <name type="scientific">Kibdelosporangium aridum</name>
    <dbReference type="NCBI Taxonomy" id="2030"/>
    <lineage>
        <taxon>Bacteria</taxon>
        <taxon>Bacillati</taxon>
        <taxon>Actinomycetota</taxon>
        <taxon>Actinomycetes</taxon>
        <taxon>Pseudonocardiales</taxon>
        <taxon>Pseudonocardiaceae</taxon>
        <taxon>Kibdelosporangium</taxon>
    </lineage>
</organism>
<gene>
    <name evidence="9" type="ORF">SAMN05661093_05344</name>
</gene>
<evidence type="ECO:0000256" key="5">
    <source>
        <dbReference type="ARBA" id="ARBA00022989"/>
    </source>
</evidence>
<dbReference type="PROSITE" id="PS50928">
    <property type="entry name" value="ABC_TM1"/>
    <property type="match status" value="1"/>
</dbReference>
<accession>A0A1Y5XT33</accession>
<comment type="subcellular location">
    <subcellularLocation>
        <location evidence="1 7">Cell membrane</location>
        <topology evidence="1 7">Multi-pass membrane protein</topology>
    </subcellularLocation>
</comment>
<dbReference type="Pfam" id="PF12911">
    <property type="entry name" value="OppC_N"/>
    <property type="match status" value="1"/>
</dbReference>
<sequence length="317" mass="34323">MPDNTTTTTAGVSSDAASGIDLAKPRKQWQVVMRRFFRHRAAIVGMVVFALLVLFSVFGPMLWKYDASDLNLGRYQAPSVDHPFGTGQIGDDVFAKVLSGTGFSMQIALVAALINTAVGVVLGAIAGYYRGWVDSAVSRLTDLVLVIPTFLIAAVLSRSTFSTAELSQGGGSSNWLQVAIILGLTNWMITARTVRGMVLSLREKEFVEAARALGGGPGRVIFRHILPNTMDVVIVNATIAMAQAVLLESALSFVGLGVKYPDTSLGLLISENQNELLVHPWLFYFPFIFIVLISLSVNFVGDGLRDAFDPRQKRVRA</sequence>
<dbReference type="Proteomes" id="UP000192674">
    <property type="component" value="Unassembled WGS sequence"/>
</dbReference>
<proteinExistence type="inferred from homology"/>
<keyword evidence="3" id="KW-1003">Cell membrane</keyword>
<keyword evidence="6 7" id="KW-0472">Membrane</keyword>
<dbReference type="InterPro" id="IPR050366">
    <property type="entry name" value="BP-dependent_transpt_permease"/>
</dbReference>
<evidence type="ECO:0000313" key="9">
    <source>
        <dbReference type="EMBL" id="SMD15844.1"/>
    </source>
</evidence>
<feature type="transmembrane region" description="Helical" evidence="7">
    <location>
        <begin position="107"/>
        <end position="129"/>
    </location>
</feature>
<reference evidence="9 10" key="1">
    <citation type="submission" date="2017-04" db="EMBL/GenBank/DDBJ databases">
        <authorList>
            <person name="Afonso C.L."/>
            <person name="Miller P.J."/>
            <person name="Scott M.A."/>
            <person name="Spackman E."/>
            <person name="Goraichik I."/>
            <person name="Dimitrov K.M."/>
            <person name="Suarez D.L."/>
            <person name="Swayne D.E."/>
        </authorList>
    </citation>
    <scope>NUCLEOTIDE SEQUENCE [LARGE SCALE GENOMIC DNA]</scope>
    <source>
        <strain evidence="9 10">DSM 43828</strain>
    </source>
</reference>
<dbReference type="AlphaFoldDB" id="A0A1Y5XT33"/>
<feature type="transmembrane region" description="Helical" evidence="7">
    <location>
        <begin position="175"/>
        <end position="194"/>
    </location>
</feature>
<feature type="transmembrane region" description="Helical" evidence="7">
    <location>
        <begin position="233"/>
        <end position="258"/>
    </location>
</feature>
<evidence type="ECO:0000256" key="3">
    <source>
        <dbReference type="ARBA" id="ARBA00022475"/>
    </source>
</evidence>
<dbReference type="RefSeq" id="WP_235038836.1">
    <property type="nucleotide sequence ID" value="NZ_FWXV01000004.1"/>
</dbReference>
<name>A0A1Y5XT33_KIBAR</name>
<evidence type="ECO:0000256" key="7">
    <source>
        <dbReference type="RuleBase" id="RU363032"/>
    </source>
</evidence>
<feature type="transmembrane region" description="Helical" evidence="7">
    <location>
        <begin position="136"/>
        <end position="155"/>
    </location>
</feature>
<dbReference type="InterPro" id="IPR025966">
    <property type="entry name" value="OppC_N"/>
</dbReference>
<dbReference type="EMBL" id="FWXV01000004">
    <property type="protein sequence ID" value="SMD15844.1"/>
    <property type="molecule type" value="Genomic_DNA"/>
</dbReference>
<feature type="transmembrane region" description="Helical" evidence="7">
    <location>
        <begin position="278"/>
        <end position="301"/>
    </location>
</feature>
<dbReference type="GO" id="GO:0055085">
    <property type="term" value="P:transmembrane transport"/>
    <property type="evidence" value="ECO:0007669"/>
    <property type="project" value="InterPro"/>
</dbReference>
<dbReference type="PANTHER" id="PTHR43386">
    <property type="entry name" value="OLIGOPEPTIDE TRANSPORT SYSTEM PERMEASE PROTEIN APPC"/>
    <property type="match status" value="1"/>
</dbReference>
<dbReference type="PANTHER" id="PTHR43386:SF1">
    <property type="entry name" value="D,D-DIPEPTIDE TRANSPORT SYSTEM PERMEASE PROTEIN DDPC-RELATED"/>
    <property type="match status" value="1"/>
</dbReference>
<evidence type="ECO:0000256" key="1">
    <source>
        <dbReference type="ARBA" id="ARBA00004651"/>
    </source>
</evidence>
<evidence type="ECO:0000256" key="2">
    <source>
        <dbReference type="ARBA" id="ARBA00022448"/>
    </source>
</evidence>
<feature type="domain" description="ABC transmembrane type-1" evidence="8">
    <location>
        <begin position="101"/>
        <end position="301"/>
    </location>
</feature>
<keyword evidence="5 7" id="KW-1133">Transmembrane helix</keyword>
<evidence type="ECO:0000256" key="4">
    <source>
        <dbReference type="ARBA" id="ARBA00022692"/>
    </source>
</evidence>
<dbReference type="SUPFAM" id="SSF161098">
    <property type="entry name" value="MetI-like"/>
    <property type="match status" value="1"/>
</dbReference>